<organism evidence="1 2">
    <name type="scientific">Ceratodon purpureus</name>
    <name type="common">Fire moss</name>
    <name type="synonym">Dicranum purpureum</name>
    <dbReference type="NCBI Taxonomy" id="3225"/>
    <lineage>
        <taxon>Eukaryota</taxon>
        <taxon>Viridiplantae</taxon>
        <taxon>Streptophyta</taxon>
        <taxon>Embryophyta</taxon>
        <taxon>Bryophyta</taxon>
        <taxon>Bryophytina</taxon>
        <taxon>Bryopsida</taxon>
        <taxon>Dicranidae</taxon>
        <taxon>Pseudoditrichales</taxon>
        <taxon>Ditrichaceae</taxon>
        <taxon>Ceratodon</taxon>
    </lineage>
</organism>
<dbReference type="AlphaFoldDB" id="A0A8T0J8Y7"/>
<dbReference type="Proteomes" id="UP000822688">
    <property type="component" value="Chromosome 1"/>
</dbReference>
<sequence length="138" mass="15969">MVASGSRPVGPHQAIHMGASHWEPLEYNNCFADVTVERDSTLQLECRSSFLTDGSRRFDAVMARSDLGPRTHRSIRLQVNLNRRNKDRAEVGREFKLWIDRIRSRFWTSDTGSSSFGRVRWQEESSCDELRIIDEVIN</sequence>
<accession>A0A8T0J8Y7</accession>
<protein>
    <submittedName>
        <fullName evidence="1">Uncharacterized protein</fullName>
    </submittedName>
</protein>
<gene>
    <name evidence="1" type="ORF">KC19_1G196700</name>
</gene>
<dbReference type="EMBL" id="CM026421">
    <property type="protein sequence ID" value="KAG0591726.1"/>
    <property type="molecule type" value="Genomic_DNA"/>
</dbReference>
<evidence type="ECO:0000313" key="1">
    <source>
        <dbReference type="EMBL" id="KAG0591726.1"/>
    </source>
</evidence>
<keyword evidence="2" id="KW-1185">Reference proteome</keyword>
<evidence type="ECO:0000313" key="2">
    <source>
        <dbReference type="Proteomes" id="UP000822688"/>
    </source>
</evidence>
<reference evidence="1" key="1">
    <citation type="submission" date="2020-06" db="EMBL/GenBank/DDBJ databases">
        <title>WGS assembly of Ceratodon purpureus strain R40.</title>
        <authorList>
            <person name="Carey S.B."/>
            <person name="Jenkins J."/>
            <person name="Shu S."/>
            <person name="Lovell J.T."/>
            <person name="Sreedasyam A."/>
            <person name="Maumus F."/>
            <person name="Tiley G.P."/>
            <person name="Fernandez-Pozo N."/>
            <person name="Barry K."/>
            <person name="Chen C."/>
            <person name="Wang M."/>
            <person name="Lipzen A."/>
            <person name="Daum C."/>
            <person name="Saski C.A."/>
            <person name="Payton A.C."/>
            <person name="Mcbreen J.C."/>
            <person name="Conrad R.E."/>
            <person name="Kollar L.M."/>
            <person name="Olsson S."/>
            <person name="Huttunen S."/>
            <person name="Landis J.B."/>
            <person name="Wickett N.J."/>
            <person name="Johnson M.G."/>
            <person name="Rensing S.A."/>
            <person name="Grimwood J."/>
            <person name="Schmutz J."/>
            <person name="Mcdaniel S.F."/>
        </authorList>
    </citation>
    <scope>NUCLEOTIDE SEQUENCE</scope>
    <source>
        <strain evidence="1">R40</strain>
    </source>
</reference>
<comment type="caution">
    <text evidence="1">The sequence shown here is derived from an EMBL/GenBank/DDBJ whole genome shotgun (WGS) entry which is preliminary data.</text>
</comment>
<name>A0A8T0J8Y7_CERPU</name>
<proteinExistence type="predicted"/>